<dbReference type="AlphaFoldDB" id="A0AAD9VX92"/>
<comment type="similarity">
    <text evidence="1">Belongs to the NmrA-type oxidoreductase family. Isoflavone reductase subfamily.</text>
</comment>
<evidence type="ECO:0000259" key="4">
    <source>
        <dbReference type="Pfam" id="PF13460"/>
    </source>
</evidence>
<evidence type="ECO:0000313" key="5">
    <source>
        <dbReference type="EMBL" id="KAK2597719.1"/>
    </source>
</evidence>
<evidence type="ECO:0000313" key="6">
    <source>
        <dbReference type="Proteomes" id="UP001265746"/>
    </source>
</evidence>
<organism evidence="5 6">
    <name type="scientific">Phomopsis amygdali</name>
    <name type="common">Fusicoccum amygdali</name>
    <dbReference type="NCBI Taxonomy" id="1214568"/>
    <lineage>
        <taxon>Eukaryota</taxon>
        <taxon>Fungi</taxon>
        <taxon>Dikarya</taxon>
        <taxon>Ascomycota</taxon>
        <taxon>Pezizomycotina</taxon>
        <taxon>Sordariomycetes</taxon>
        <taxon>Sordariomycetidae</taxon>
        <taxon>Diaporthales</taxon>
        <taxon>Diaporthaceae</taxon>
        <taxon>Diaporthe</taxon>
    </lineage>
</organism>
<sequence length="316" mass="34475">MASFKKIMLIGVRKSLFSNNILWALANSFQKGLFGSAVLPELLKGGYQVTLLSRSDKSDDDLPASVRRVTADYNDAASLESALQGQDAVVSTVAIEAIFGQKLIIDAAIKAGVRRFIPSDFGSLTTDPAASHLPHHVGMVEIQKYLMSKSDEIEYTIFSIGAFTDFLVNSGVAFDWEQKTAQLWGDGTSRISTTSLNGAARAIVGALKNPGPTKNKNMFVHELVVTQAQLLSLAKKRAPQAEWTITHINDPVAEFNKLEALVKEQPEMPNIIALVKASLTSGIYKAYYEKVDNNLVGLPLLSEKDLEARFTEAYGH</sequence>
<comment type="caution">
    <text evidence="5">The sequence shown here is derived from an EMBL/GenBank/DDBJ whole genome shotgun (WGS) entry which is preliminary data.</text>
</comment>
<dbReference type="Proteomes" id="UP001265746">
    <property type="component" value="Unassembled WGS sequence"/>
</dbReference>
<keyword evidence="6" id="KW-1185">Reference proteome</keyword>
<dbReference type="InterPro" id="IPR051609">
    <property type="entry name" value="NmrA/Isoflavone_reductase-like"/>
</dbReference>
<dbReference type="Gene3D" id="3.40.50.720">
    <property type="entry name" value="NAD(P)-binding Rossmann-like Domain"/>
    <property type="match status" value="1"/>
</dbReference>
<evidence type="ECO:0000256" key="1">
    <source>
        <dbReference type="ARBA" id="ARBA00005725"/>
    </source>
</evidence>
<evidence type="ECO:0000256" key="3">
    <source>
        <dbReference type="ARBA" id="ARBA00023002"/>
    </source>
</evidence>
<dbReference type="PANTHER" id="PTHR47706">
    <property type="entry name" value="NMRA-LIKE FAMILY PROTEIN"/>
    <property type="match status" value="1"/>
</dbReference>
<accession>A0AAD9VX92</accession>
<keyword evidence="3" id="KW-0560">Oxidoreductase</keyword>
<reference evidence="5" key="1">
    <citation type="submission" date="2023-06" db="EMBL/GenBank/DDBJ databases">
        <authorList>
            <person name="Noh H."/>
        </authorList>
    </citation>
    <scope>NUCLEOTIDE SEQUENCE</scope>
    <source>
        <strain evidence="5">DUCC20226</strain>
    </source>
</reference>
<dbReference type="InterPro" id="IPR045312">
    <property type="entry name" value="PCBER-like"/>
</dbReference>
<evidence type="ECO:0000256" key="2">
    <source>
        <dbReference type="ARBA" id="ARBA00022857"/>
    </source>
</evidence>
<dbReference type="PANTHER" id="PTHR47706:SF1">
    <property type="entry name" value="CIPA-LIKE, PUTATIVE (AFU_ORTHOLOGUE AFUA_1G12460)-RELATED"/>
    <property type="match status" value="1"/>
</dbReference>
<dbReference type="InterPro" id="IPR016040">
    <property type="entry name" value="NAD(P)-bd_dom"/>
</dbReference>
<dbReference type="InterPro" id="IPR036291">
    <property type="entry name" value="NAD(P)-bd_dom_sf"/>
</dbReference>
<dbReference type="GO" id="GO:0016491">
    <property type="term" value="F:oxidoreductase activity"/>
    <property type="evidence" value="ECO:0007669"/>
    <property type="project" value="UniProtKB-KW"/>
</dbReference>
<dbReference type="CDD" id="cd05259">
    <property type="entry name" value="PCBER_SDR_a"/>
    <property type="match status" value="1"/>
</dbReference>
<proteinExistence type="inferred from homology"/>
<dbReference type="SUPFAM" id="SSF51735">
    <property type="entry name" value="NAD(P)-binding Rossmann-fold domains"/>
    <property type="match status" value="1"/>
</dbReference>
<name>A0AAD9VX92_PHOAM</name>
<dbReference type="Pfam" id="PF13460">
    <property type="entry name" value="NAD_binding_10"/>
    <property type="match status" value="1"/>
</dbReference>
<protein>
    <recommendedName>
        <fullName evidence="4">NAD(P)-binding domain-containing protein</fullName>
    </recommendedName>
</protein>
<keyword evidence="2" id="KW-0521">NADP</keyword>
<feature type="domain" description="NAD(P)-binding" evidence="4">
    <location>
        <begin position="32"/>
        <end position="166"/>
    </location>
</feature>
<gene>
    <name evidence="5" type="ORF">N8I77_012484</name>
</gene>
<dbReference type="EMBL" id="JAUJFL010000009">
    <property type="protein sequence ID" value="KAK2597719.1"/>
    <property type="molecule type" value="Genomic_DNA"/>
</dbReference>